<comment type="catalytic activity">
    <reaction evidence="4">
        <text>uridine(38/39/40) in tRNA = pseudouridine(38/39/40) in tRNA</text>
        <dbReference type="Rhea" id="RHEA:22376"/>
        <dbReference type="Rhea" id="RHEA-COMP:10085"/>
        <dbReference type="Rhea" id="RHEA-COMP:10087"/>
        <dbReference type="ChEBI" id="CHEBI:65314"/>
        <dbReference type="ChEBI" id="CHEBI:65315"/>
        <dbReference type="EC" id="5.4.99.12"/>
    </reaction>
</comment>
<dbReference type="OrthoDB" id="10256309at2759"/>
<evidence type="ECO:0000256" key="1">
    <source>
        <dbReference type="ARBA" id="ARBA00009375"/>
    </source>
</evidence>
<dbReference type="AlphaFoldDB" id="X6MQP1"/>
<evidence type="ECO:0000259" key="6">
    <source>
        <dbReference type="Pfam" id="PF01416"/>
    </source>
</evidence>
<evidence type="ECO:0000256" key="2">
    <source>
        <dbReference type="ARBA" id="ARBA00022694"/>
    </source>
</evidence>
<dbReference type="Pfam" id="PF01416">
    <property type="entry name" value="PseudoU_synth_1"/>
    <property type="match status" value="1"/>
</dbReference>
<keyword evidence="2 4" id="KW-0819">tRNA processing</keyword>
<dbReference type="SUPFAM" id="SSF55120">
    <property type="entry name" value="Pseudouridine synthase"/>
    <property type="match status" value="1"/>
</dbReference>
<dbReference type="EMBL" id="ASPP01018809">
    <property type="protein sequence ID" value="ETO15767.1"/>
    <property type="molecule type" value="Genomic_DNA"/>
</dbReference>
<dbReference type="PANTHER" id="PTHR11142">
    <property type="entry name" value="PSEUDOURIDYLATE SYNTHASE"/>
    <property type="match status" value="1"/>
</dbReference>
<protein>
    <recommendedName>
        <fullName evidence="4">tRNA pseudouridine synthase</fullName>
        <ecNumber evidence="4">5.4.99.12</ecNumber>
    </recommendedName>
</protein>
<dbReference type="InterPro" id="IPR020095">
    <property type="entry name" value="PsdUridine_synth_TruA_C"/>
</dbReference>
<evidence type="ECO:0000256" key="5">
    <source>
        <dbReference type="SAM" id="MobiDB-lite"/>
    </source>
</evidence>
<dbReference type="GO" id="GO:0005634">
    <property type="term" value="C:nucleus"/>
    <property type="evidence" value="ECO:0007669"/>
    <property type="project" value="TreeGrafter"/>
</dbReference>
<organism evidence="7 8">
    <name type="scientific">Reticulomyxa filosa</name>
    <dbReference type="NCBI Taxonomy" id="46433"/>
    <lineage>
        <taxon>Eukaryota</taxon>
        <taxon>Sar</taxon>
        <taxon>Rhizaria</taxon>
        <taxon>Retaria</taxon>
        <taxon>Foraminifera</taxon>
        <taxon>Monothalamids</taxon>
        <taxon>Reticulomyxidae</taxon>
        <taxon>Reticulomyxa</taxon>
    </lineage>
</organism>
<evidence type="ECO:0000313" key="8">
    <source>
        <dbReference type="Proteomes" id="UP000023152"/>
    </source>
</evidence>
<dbReference type="InterPro" id="IPR020097">
    <property type="entry name" value="PsdUridine_synth_TruA_a/b_dom"/>
</dbReference>
<sequence length="461" mass="54806">NNNNNNNDDDNDGNDKGTDDWTEMTKYLNERLPSDIYVHRIFRTTKKFDPHFLGTSRIYRYVCPTYIFDEQLIADDTLERNFPNLAQYVEPKKPLFRRNPSDVAITSDHNVHCDSITKENNDKDKDKDRDDNDKDNTGKNKHERANANRDEEEKHDEKTEVKEKMELIVVNDIRKQYRLSESKWKELKELCSIYSAGTRNFHNFTTRIHPHEQKAQRQMIDFHIVNNERLVFDGIEFIDFHIHGVSFMYHQIRKMIGFIVCLMHHKHMGVAPLPDESWLTHRGRIIETAFSSKHKMAIPVAPSSGLYLLQVEFEKYNERCEAMNQSYNAIRYDKCEESMNTFIKEQLRPSILRDECCLFNYLCWLEHFKQYFEFEVIEITPELKELLKQNAREFISVGLQTHLPVHLRGEGKALHNREKQEVDKSQFKWSKFKETKRDPKNPSKNEWIDFKKSNSSQNQSS</sequence>
<feature type="non-terminal residue" evidence="7">
    <location>
        <position position="1"/>
    </location>
</feature>
<accession>X6MQP1</accession>
<feature type="compositionally biased region" description="Basic and acidic residues" evidence="5">
    <location>
        <begin position="109"/>
        <end position="159"/>
    </location>
</feature>
<feature type="region of interest" description="Disordered" evidence="5">
    <location>
        <begin position="432"/>
        <end position="461"/>
    </location>
</feature>
<dbReference type="GO" id="GO:0031119">
    <property type="term" value="P:tRNA pseudouridine synthesis"/>
    <property type="evidence" value="ECO:0007669"/>
    <property type="project" value="TreeGrafter"/>
</dbReference>
<dbReference type="EC" id="5.4.99.12" evidence="4"/>
<name>X6MQP1_RETFI</name>
<dbReference type="InterPro" id="IPR020103">
    <property type="entry name" value="PsdUridine_synth_cat_dom_sf"/>
</dbReference>
<evidence type="ECO:0000256" key="4">
    <source>
        <dbReference type="RuleBase" id="RU003792"/>
    </source>
</evidence>
<keyword evidence="8" id="KW-1185">Reference proteome</keyword>
<feature type="region of interest" description="Disordered" evidence="5">
    <location>
        <begin position="107"/>
        <end position="159"/>
    </location>
</feature>
<dbReference type="GO" id="GO:0160147">
    <property type="term" value="F:tRNA pseudouridine(38-40) synthase activity"/>
    <property type="evidence" value="ECO:0007669"/>
    <property type="project" value="UniProtKB-EC"/>
</dbReference>
<dbReference type="GO" id="GO:1990481">
    <property type="term" value="P:mRNA pseudouridine synthesis"/>
    <property type="evidence" value="ECO:0007669"/>
    <property type="project" value="TreeGrafter"/>
</dbReference>
<feature type="compositionally biased region" description="Basic and acidic residues" evidence="5">
    <location>
        <begin position="432"/>
        <end position="452"/>
    </location>
</feature>
<dbReference type="InterPro" id="IPR001406">
    <property type="entry name" value="PsdUridine_synth_TruA"/>
</dbReference>
<dbReference type="PANTHER" id="PTHR11142:SF4">
    <property type="entry name" value="PSEUDOURIDYLATE SYNTHASE 1 HOMOLOG"/>
    <property type="match status" value="1"/>
</dbReference>
<comment type="caution">
    <text evidence="7">The sequence shown here is derived from an EMBL/GenBank/DDBJ whole genome shotgun (WGS) entry which is preliminary data.</text>
</comment>
<comment type="similarity">
    <text evidence="1 4">Belongs to the tRNA pseudouridine synthase TruA family.</text>
</comment>
<gene>
    <name evidence="7" type="ORF">RFI_21597</name>
</gene>
<dbReference type="Proteomes" id="UP000023152">
    <property type="component" value="Unassembled WGS sequence"/>
</dbReference>
<proteinExistence type="inferred from homology"/>
<evidence type="ECO:0000313" key="7">
    <source>
        <dbReference type="EMBL" id="ETO15767.1"/>
    </source>
</evidence>
<dbReference type="Gene3D" id="3.30.70.660">
    <property type="entry name" value="Pseudouridine synthase I, catalytic domain, C-terminal subdomain"/>
    <property type="match status" value="1"/>
</dbReference>
<feature type="domain" description="Pseudouridine synthase I TruA alpha/beta" evidence="6">
    <location>
        <begin position="197"/>
        <end position="314"/>
    </location>
</feature>
<reference evidence="7 8" key="1">
    <citation type="journal article" date="2013" name="Curr. Biol.">
        <title>The Genome of the Foraminiferan Reticulomyxa filosa.</title>
        <authorList>
            <person name="Glockner G."/>
            <person name="Hulsmann N."/>
            <person name="Schleicher M."/>
            <person name="Noegel A.A."/>
            <person name="Eichinger L."/>
            <person name="Gallinger C."/>
            <person name="Pawlowski J."/>
            <person name="Sierra R."/>
            <person name="Euteneuer U."/>
            <person name="Pillet L."/>
            <person name="Moustafa A."/>
            <person name="Platzer M."/>
            <person name="Groth M."/>
            <person name="Szafranski K."/>
            <person name="Schliwa M."/>
        </authorList>
    </citation>
    <scope>NUCLEOTIDE SEQUENCE [LARGE SCALE GENOMIC DNA]</scope>
</reference>
<keyword evidence="3 4" id="KW-0413">Isomerase</keyword>
<dbReference type="FunFam" id="3.30.70.660:FF:000002">
    <property type="entry name" value="tRNA pseudouridine synthase"/>
    <property type="match status" value="1"/>
</dbReference>
<evidence type="ECO:0000256" key="3">
    <source>
        <dbReference type="ARBA" id="ARBA00023235"/>
    </source>
</evidence>
<dbReference type="GO" id="GO:0003723">
    <property type="term" value="F:RNA binding"/>
    <property type="evidence" value="ECO:0007669"/>
    <property type="project" value="InterPro"/>
</dbReference>